<dbReference type="AlphaFoldDB" id="A0A0M7A5R9"/>
<gene>
    <name evidence="2" type="primary">csgA_2</name>
    <name evidence="2" type="ORF">LAX5112_01955</name>
</gene>
<dbReference type="InterPro" id="IPR036291">
    <property type="entry name" value="NAD(P)-bd_dom_sf"/>
</dbReference>
<dbReference type="InterPro" id="IPR002347">
    <property type="entry name" value="SDR_fam"/>
</dbReference>
<dbReference type="SUPFAM" id="SSF51735">
    <property type="entry name" value="NAD(P)-binding Rossmann-fold domains"/>
    <property type="match status" value="1"/>
</dbReference>
<evidence type="ECO:0000313" key="3">
    <source>
        <dbReference type="Proteomes" id="UP000053235"/>
    </source>
</evidence>
<dbReference type="PANTHER" id="PTHR45458">
    <property type="entry name" value="SHORT-CHAIN DEHYDROGENASE/REDUCTASE SDR"/>
    <property type="match status" value="1"/>
</dbReference>
<dbReference type="OrthoDB" id="9785826at2"/>
<protein>
    <submittedName>
        <fullName evidence="2">C signal</fullName>
    </submittedName>
</protein>
<dbReference type="EMBL" id="CXWD01000006">
    <property type="protein sequence ID" value="CTQ68974.1"/>
    <property type="molecule type" value="Genomic_DNA"/>
</dbReference>
<sequence>MTTCLITAINRGIGRELAAAAFAKGWTVYGSVRSEEAAREITEAFQGKVMPLVFDVTDHKAVEAAADALDAAIDVLINNAGIIGPDRQSPLDMDYNGFHETLAINTLGPLAVSQSFLAHILKDKPGTIITVSSQMSWMGYRKSDRIAYRASKAAVNKVMQGLATELEDEGVPVALIDPGWVRTDMGGPEADNCPADVATGILNLSETLTLKDTGKFFKWSGEERPF</sequence>
<name>A0A0M7A5R9_9HYPH</name>
<evidence type="ECO:0000256" key="1">
    <source>
        <dbReference type="RuleBase" id="RU000363"/>
    </source>
</evidence>
<dbReference type="Pfam" id="PF00106">
    <property type="entry name" value="adh_short"/>
    <property type="match status" value="1"/>
</dbReference>
<dbReference type="GO" id="GO:0016616">
    <property type="term" value="F:oxidoreductase activity, acting on the CH-OH group of donors, NAD or NADP as acceptor"/>
    <property type="evidence" value="ECO:0007669"/>
    <property type="project" value="TreeGrafter"/>
</dbReference>
<dbReference type="InterPro" id="IPR052184">
    <property type="entry name" value="SDR_enzymes"/>
</dbReference>
<organism evidence="2 3">
    <name type="scientific">Roseibium alexandrii</name>
    <dbReference type="NCBI Taxonomy" id="388408"/>
    <lineage>
        <taxon>Bacteria</taxon>
        <taxon>Pseudomonadati</taxon>
        <taxon>Pseudomonadota</taxon>
        <taxon>Alphaproteobacteria</taxon>
        <taxon>Hyphomicrobiales</taxon>
        <taxon>Stappiaceae</taxon>
        <taxon>Roseibium</taxon>
    </lineage>
</organism>
<keyword evidence="3" id="KW-1185">Reference proteome</keyword>
<dbReference type="PRINTS" id="PR00080">
    <property type="entry name" value="SDRFAMILY"/>
</dbReference>
<comment type="similarity">
    <text evidence="1">Belongs to the short-chain dehydrogenases/reductases (SDR) family.</text>
</comment>
<reference evidence="3" key="1">
    <citation type="submission" date="2015-07" db="EMBL/GenBank/DDBJ databases">
        <authorList>
            <person name="Rodrigo-Torres Lidia"/>
            <person name="Arahal R.David."/>
        </authorList>
    </citation>
    <scope>NUCLEOTIDE SEQUENCE [LARGE SCALE GENOMIC DNA]</scope>
    <source>
        <strain evidence="3">CECT 5112</strain>
    </source>
</reference>
<dbReference type="Gene3D" id="3.40.50.720">
    <property type="entry name" value="NAD(P)-binding Rossmann-like Domain"/>
    <property type="match status" value="1"/>
</dbReference>
<dbReference type="Proteomes" id="UP000053235">
    <property type="component" value="Unassembled WGS sequence"/>
</dbReference>
<dbReference type="RefSeq" id="WP_055671637.1">
    <property type="nucleotide sequence ID" value="NZ_CXWD01000006.1"/>
</dbReference>
<accession>A0A0M7A5R9</accession>
<dbReference type="PANTHER" id="PTHR45458:SF1">
    <property type="entry name" value="SHORT CHAIN DEHYDROGENASE"/>
    <property type="match status" value="1"/>
</dbReference>
<evidence type="ECO:0000313" key="2">
    <source>
        <dbReference type="EMBL" id="CTQ68974.1"/>
    </source>
</evidence>
<dbReference type="PRINTS" id="PR00081">
    <property type="entry name" value="GDHRDH"/>
</dbReference>
<proteinExistence type="inferred from homology"/>
<dbReference type="STRING" id="388408.LAX5112_01955"/>